<evidence type="ECO:0008006" key="3">
    <source>
        <dbReference type="Google" id="ProtNLM"/>
    </source>
</evidence>
<feature type="non-terminal residue" evidence="1">
    <location>
        <position position="212"/>
    </location>
</feature>
<dbReference type="OrthoDB" id="2788250at2759"/>
<sequence>MNANSSLLALPVEILIRIVGLLEGRRIARCSALQHVIESSVVLQYFIKLDMFGYTDVSGSVSAVPAMRLNRLERYVDAWNNLDWVESRIDGSLQGSSSGALSQGIFITYTDKNVYCIQLPHPTRGIPFRTWMLDDFEFGINQVQIDPSNNLLVVLSRQVSSLIGNYSSVKFASNLYFPIMVLIREPPITFFVQFSQTRGTTWSESWVVWLES</sequence>
<evidence type="ECO:0000313" key="1">
    <source>
        <dbReference type="EMBL" id="KAF9510333.1"/>
    </source>
</evidence>
<gene>
    <name evidence="1" type="ORF">BS47DRAFT_1384007</name>
</gene>
<reference evidence="1" key="1">
    <citation type="journal article" date="2020" name="Nat. Commun.">
        <title>Large-scale genome sequencing of mycorrhizal fungi provides insights into the early evolution of symbiotic traits.</title>
        <authorList>
            <person name="Miyauchi S."/>
            <person name="Kiss E."/>
            <person name="Kuo A."/>
            <person name="Drula E."/>
            <person name="Kohler A."/>
            <person name="Sanchez-Garcia M."/>
            <person name="Morin E."/>
            <person name="Andreopoulos B."/>
            <person name="Barry K.W."/>
            <person name="Bonito G."/>
            <person name="Buee M."/>
            <person name="Carver A."/>
            <person name="Chen C."/>
            <person name="Cichocki N."/>
            <person name="Clum A."/>
            <person name="Culley D."/>
            <person name="Crous P.W."/>
            <person name="Fauchery L."/>
            <person name="Girlanda M."/>
            <person name="Hayes R.D."/>
            <person name="Keri Z."/>
            <person name="LaButti K."/>
            <person name="Lipzen A."/>
            <person name="Lombard V."/>
            <person name="Magnuson J."/>
            <person name="Maillard F."/>
            <person name="Murat C."/>
            <person name="Nolan M."/>
            <person name="Ohm R.A."/>
            <person name="Pangilinan J."/>
            <person name="Pereira M.F."/>
            <person name="Perotto S."/>
            <person name="Peter M."/>
            <person name="Pfister S."/>
            <person name="Riley R."/>
            <person name="Sitrit Y."/>
            <person name="Stielow J.B."/>
            <person name="Szollosi G."/>
            <person name="Zifcakova L."/>
            <person name="Stursova M."/>
            <person name="Spatafora J.W."/>
            <person name="Tedersoo L."/>
            <person name="Vaario L.M."/>
            <person name="Yamada A."/>
            <person name="Yan M."/>
            <person name="Wang P."/>
            <person name="Xu J."/>
            <person name="Bruns T."/>
            <person name="Baldrian P."/>
            <person name="Vilgalys R."/>
            <person name="Dunand C."/>
            <person name="Henrissat B."/>
            <person name="Grigoriev I.V."/>
            <person name="Hibbett D."/>
            <person name="Nagy L.G."/>
            <person name="Martin F.M."/>
        </authorList>
    </citation>
    <scope>NUCLEOTIDE SEQUENCE</scope>
    <source>
        <strain evidence="1">UP504</strain>
    </source>
</reference>
<proteinExistence type="predicted"/>
<keyword evidence="2" id="KW-1185">Reference proteome</keyword>
<dbReference type="AlphaFoldDB" id="A0A9P6AR26"/>
<organism evidence="1 2">
    <name type="scientific">Hydnum rufescens UP504</name>
    <dbReference type="NCBI Taxonomy" id="1448309"/>
    <lineage>
        <taxon>Eukaryota</taxon>
        <taxon>Fungi</taxon>
        <taxon>Dikarya</taxon>
        <taxon>Basidiomycota</taxon>
        <taxon>Agaricomycotina</taxon>
        <taxon>Agaricomycetes</taxon>
        <taxon>Cantharellales</taxon>
        <taxon>Hydnaceae</taxon>
        <taxon>Hydnum</taxon>
    </lineage>
</organism>
<dbReference type="EMBL" id="MU129018">
    <property type="protein sequence ID" value="KAF9510333.1"/>
    <property type="molecule type" value="Genomic_DNA"/>
</dbReference>
<comment type="caution">
    <text evidence="1">The sequence shown here is derived from an EMBL/GenBank/DDBJ whole genome shotgun (WGS) entry which is preliminary data.</text>
</comment>
<dbReference type="Proteomes" id="UP000886523">
    <property type="component" value="Unassembled WGS sequence"/>
</dbReference>
<evidence type="ECO:0000313" key="2">
    <source>
        <dbReference type="Proteomes" id="UP000886523"/>
    </source>
</evidence>
<protein>
    <recommendedName>
        <fullName evidence="3">F-box domain-containing protein</fullName>
    </recommendedName>
</protein>
<accession>A0A9P6AR26</accession>
<name>A0A9P6AR26_9AGAM</name>